<evidence type="ECO:0000313" key="2">
    <source>
        <dbReference type="EMBL" id="RKD97105.1"/>
    </source>
</evidence>
<dbReference type="InterPro" id="IPR006311">
    <property type="entry name" value="TAT_signal"/>
</dbReference>
<reference evidence="2 3" key="1">
    <citation type="submission" date="2018-09" db="EMBL/GenBank/DDBJ databases">
        <title>Genomic Encyclopedia of Archaeal and Bacterial Type Strains, Phase II (KMG-II): from individual species to whole genera.</title>
        <authorList>
            <person name="Goeker M."/>
        </authorList>
    </citation>
    <scope>NUCLEOTIDE SEQUENCE [LARGE SCALE GENOMIC DNA]</scope>
    <source>
        <strain evidence="2 3">DSM 13151</strain>
    </source>
</reference>
<feature type="compositionally biased region" description="Basic and acidic residues" evidence="1">
    <location>
        <begin position="111"/>
        <end position="122"/>
    </location>
</feature>
<dbReference type="PROSITE" id="PS51318">
    <property type="entry name" value="TAT"/>
    <property type="match status" value="1"/>
</dbReference>
<dbReference type="OrthoDB" id="350675at2157"/>
<proteinExistence type="predicted"/>
<sequence length="466" mass="51144">MTADRQPRLRRRGFLAALAAGGSVAIAGCGSTDLPWEDDAAPSFTAADAETLLADLTGPTIEWPAPVQPTRGALEDELERIDSLLESVPSSLTADDVPNGVVREEIADDRDEAREIRDRVSAESDDSDPAANRYRRLRETRGARDAARAAATALTAIDADRAQLVGELEDEHEAVRPTIRDRRAATDYRGVDTDSGRLRAALYWHRREDDLGWAEHVLEQWTVDPAASVVDIGDAAGELEFATATARVWDHFDGRYAADIDDAATGPIDLESAFDTALERSIDRADETGFPSQDGEEWYEAVGLDDLEDQRRRLFAWDIGRRVEDAREGMTDARDDGDLATGLARALEFEQTYRAFETVRDRLQDGAIATPETIDEIRTERTAALEAATAAREEFPPDVPSPGAFRLAETLRSLSWVDDNVRRAADNDPDVVVSLGEEVGNYARVRAQLEALPAAVTALRERLFAA</sequence>
<accession>A0A3R7GJZ1</accession>
<organism evidence="2 3">
    <name type="scientific">Halopiger aswanensis</name>
    <dbReference type="NCBI Taxonomy" id="148449"/>
    <lineage>
        <taxon>Archaea</taxon>
        <taxon>Methanobacteriati</taxon>
        <taxon>Methanobacteriota</taxon>
        <taxon>Stenosarchaea group</taxon>
        <taxon>Halobacteria</taxon>
        <taxon>Halobacteriales</taxon>
        <taxon>Natrialbaceae</taxon>
        <taxon>Halopiger</taxon>
    </lineage>
</organism>
<protein>
    <submittedName>
        <fullName evidence="2">Uncharacterized protein</fullName>
    </submittedName>
</protein>
<dbReference type="EMBL" id="RAPO01000001">
    <property type="protein sequence ID" value="RKD97105.1"/>
    <property type="molecule type" value="Genomic_DNA"/>
</dbReference>
<name>A0A3R7GJZ1_9EURY</name>
<feature type="region of interest" description="Disordered" evidence="1">
    <location>
        <begin position="107"/>
        <end position="134"/>
    </location>
</feature>
<comment type="caution">
    <text evidence="2">The sequence shown here is derived from an EMBL/GenBank/DDBJ whole genome shotgun (WGS) entry which is preliminary data.</text>
</comment>
<dbReference type="PROSITE" id="PS51257">
    <property type="entry name" value="PROKAR_LIPOPROTEIN"/>
    <property type="match status" value="1"/>
</dbReference>
<evidence type="ECO:0000313" key="3">
    <source>
        <dbReference type="Proteomes" id="UP000283805"/>
    </source>
</evidence>
<keyword evidence="3" id="KW-1185">Reference proteome</keyword>
<dbReference type="AlphaFoldDB" id="A0A3R7GJZ1"/>
<evidence type="ECO:0000256" key="1">
    <source>
        <dbReference type="SAM" id="MobiDB-lite"/>
    </source>
</evidence>
<dbReference type="RefSeq" id="WP_120242683.1">
    <property type="nucleotide sequence ID" value="NZ_RAPO01000001.1"/>
</dbReference>
<dbReference type="Proteomes" id="UP000283805">
    <property type="component" value="Unassembled WGS sequence"/>
</dbReference>
<gene>
    <name evidence="2" type="ORF">ATJ93_0086</name>
</gene>